<comment type="caution">
    <text evidence="8">The sequence shown here is derived from an EMBL/GenBank/DDBJ whole genome shotgun (WGS) entry which is preliminary data.</text>
</comment>
<keyword evidence="2 6" id="KW-0479">Metal-binding</keyword>
<dbReference type="InterPro" id="IPR013154">
    <property type="entry name" value="ADH-like_N"/>
</dbReference>
<evidence type="ECO:0000256" key="1">
    <source>
        <dbReference type="ARBA" id="ARBA00008072"/>
    </source>
</evidence>
<proteinExistence type="inferred from homology"/>
<dbReference type="InterPro" id="IPR020843">
    <property type="entry name" value="ER"/>
</dbReference>
<dbReference type="SUPFAM" id="SSF51735">
    <property type="entry name" value="NAD(P)-binding Rossmann-fold domains"/>
    <property type="match status" value="1"/>
</dbReference>
<feature type="domain" description="Enoyl reductase (ER)" evidence="7">
    <location>
        <begin position="11"/>
        <end position="312"/>
    </location>
</feature>
<dbReference type="Gene3D" id="3.40.50.720">
    <property type="entry name" value="NAD(P)-binding Rossmann-like Domain"/>
    <property type="match status" value="1"/>
</dbReference>
<keyword evidence="4" id="KW-0560">Oxidoreductase</keyword>
<evidence type="ECO:0000256" key="4">
    <source>
        <dbReference type="ARBA" id="ARBA00023002"/>
    </source>
</evidence>
<dbReference type="CDD" id="cd08279">
    <property type="entry name" value="Zn_ADH_class_III"/>
    <property type="match status" value="1"/>
</dbReference>
<reference evidence="8 9" key="1">
    <citation type="journal article" date="2019" name="Int. J. Syst. Evol. Microbiol.">
        <title>The Global Catalogue of Microorganisms (GCM) 10K type strain sequencing project: providing services to taxonomists for standard genome sequencing and annotation.</title>
        <authorList>
            <consortium name="The Broad Institute Genomics Platform"/>
            <consortium name="The Broad Institute Genome Sequencing Center for Infectious Disease"/>
            <person name="Wu L."/>
            <person name="Ma J."/>
        </authorList>
    </citation>
    <scope>NUCLEOTIDE SEQUENCE [LARGE SCALE GENOMIC DNA]</scope>
    <source>
        <strain evidence="8 9">JCM 13595</strain>
    </source>
</reference>
<accession>A0ABN2UCI3</accession>
<dbReference type="InterPro" id="IPR036291">
    <property type="entry name" value="NAD(P)-bd_dom_sf"/>
</dbReference>
<dbReference type="Pfam" id="PF08240">
    <property type="entry name" value="ADH_N"/>
    <property type="match status" value="1"/>
</dbReference>
<dbReference type="PANTHER" id="PTHR43880:SF12">
    <property type="entry name" value="ALCOHOL DEHYDROGENASE CLASS-3"/>
    <property type="match status" value="1"/>
</dbReference>
<keyword evidence="9" id="KW-1185">Reference proteome</keyword>
<comment type="similarity">
    <text evidence="1 6">Belongs to the zinc-containing alcohol dehydrogenase family.</text>
</comment>
<dbReference type="Gene3D" id="3.90.180.10">
    <property type="entry name" value="Medium-chain alcohol dehydrogenases, catalytic domain"/>
    <property type="match status" value="1"/>
</dbReference>
<dbReference type="InterPro" id="IPR011032">
    <property type="entry name" value="GroES-like_sf"/>
</dbReference>
<keyword evidence="5" id="KW-0520">NAD</keyword>
<evidence type="ECO:0000256" key="2">
    <source>
        <dbReference type="ARBA" id="ARBA00022723"/>
    </source>
</evidence>
<keyword evidence="3 6" id="KW-0862">Zinc</keyword>
<dbReference type="SUPFAM" id="SSF50129">
    <property type="entry name" value="GroES-like"/>
    <property type="match status" value="1"/>
</dbReference>
<name>A0ABN2UCI3_9MICC</name>
<dbReference type="PROSITE" id="PS00059">
    <property type="entry name" value="ADH_ZINC"/>
    <property type="match status" value="1"/>
</dbReference>
<organism evidence="8 9">
    <name type="scientific">Yaniella flava</name>
    <dbReference type="NCBI Taxonomy" id="287930"/>
    <lineage>
        <taxon>Bacteria</taxon>
        <taxon>Bacillati</taxon>
        <taxon>Actinomycetota</taxon>
        <taxon>Actinomycetes</taxon>
        <taxon>Micrococcales</taxon>
        <taxon>Micrococcaceae</taxon>
        <taxon>Yaniella</taxon>
    </lineage>
</organism>
<dbReference type="PANTHER" id="PTHR43880">
    <property type="entry name" value="ALCOHOL DEHYDROGENASE"/>
    <property type="match status" value="1"/>
</dbReference>
<dbReference type="Pfam" id="PF00107">
    <property type="entry name" value="ADH_zinc_N"/>
    <property type="match status" value="1"/>
</dbReference>
<evidence type="ECO:0000259" key="7">
    <source>
        <dbReference type="SMART" id="SM00829"/>
    </source>
</evidence>
<evidence type="ECO:0000256" key="5">
    <source>
        <dbReference type="ARBA" id="ARBA00023027"/>
    </source>
</evidence>
<evidence type="ECO:0000313" key="9">
    <source>
        <dbReference type="Proteomes" id="UP001501461"/>
    </source>
</evidence>
<evidence type="ECO:0000256" key="3">
    <source>
        <dbReference type="ARBA" id="ARBA00022833"/>
    </source>
</evidence>
<dbReference type="Proteomes" id="UP001501461">
    <property type="component" value="Unassembled WGS sequence"/>
</dbReference>
<protein>
    <submittedName>
        <fullName evidence="8">Zn-dependent alcohol dehydrogenase</fullName>
    </submittedName>
</protein>
<dbReference type="EMBL" id="BAAAMN010000020">
    <property type="protein sequence ID" value="GAA2034188.1"/>
    <property type="molecule type" value="Genomic_DNA"/>
</dbReference>
<dbReference type="SMART" id="SM00829">
    <property type="entry name" value="PKS_ER"/>
    <property type="match status" value="1"/>
</dbReference>
<evidence type="ECO:0000256" key="6">
    <source>
        <dbReference type="RuleBase" id="RU361277"/>
    </source>
</evidence>
<evidence type="ECO:0000313" key="8">
    <source>
        <dbReference type="EMBL" id="GAA2034188.1"/>
    </source>
</evidence>
<gene>
    <name evidence="8" type="ORF">GCM10009720_13480</name>
</gene>
<dbReference type="InterPro" id="IPR002328">
    <property type="entry name" value="ADH_Zn_CS"/>
</dbReference>
<dbReference type="InterPro" id="IPR013149">
    <property type="entry name" value="ADH-like_C"/>
</dbReference>
<sequence>MKAMVVRELGGGWVEEELQIADPIGQEVLVELKASGLCGSDHMEMSNEVQYPPPAVLGHEIAGVVSAVGPNVTEFAVGDHVAACLVQYCGKCEQCLDGEPGLCRSPQLTLRPEGEAPRLTDANGDAVTQGMALGGFAQQSLVHENMLVKLPNDMPFAQAAVLGCGVITGTGAVLNAAKVKPGEDVVIIGAGGVGLNVVSGAVLASAGKIISVDLNAESLEAAKSFGATHTVNSSETDPVEAIKELTGGYGVRTVFDVVGIGVTARQGYDMLDAGGTLYQIGMGSGTDTLDTVPMQNAFNRKAVQGVFMGSGVPKRDMAMLVEQYQAGRLNLDDIVSGELKLTDVNKGYEMIRDPKVNRLVITDFS</sequence>
<comment type="cofactor">
    <cofactor evidence="6">
        <name>Zn(2+)</name>
        <dbReference type="ChEBI" id="CHEBI:29105"/>
    </cofactor>
</comment>